<dbReference type="GO" id="GO:0016779">
    <property type="term" value="F:nucleotidyltransferase activity"/>
    <property type="evidence" value="ECO:0007669"/>
    <property type="project" value="UniProtKB-ARBA"/>
</dbReference>
<evidence type="ECO:0000313" key="4">
    <source>
        <dbReference type="Proteomes" id="UP000214760"/>
    </source>
</evidence>
<dbReference type="SUPFAM" id="SSF46785">
    <property type="entry name" value="Winged helix' DNA-binding domain"/>
    <property type="match status" value="1"/>
</dbReference>
<dbReference type="Pfam" id="PF12804">
    <property type="entry name" value="NTP_transf_3"/>
    <property type="match status" value="1"/>
</dbReference>
<dbReference type="InterPro" id="IPR025877">
    <property type="entry name" value="MobA-like_NTP_Trfase"/>
</dbReference>
<dbReference type="Gene3D" id="1.10.10.10">
    <property type="entry name" value="Winged helix-like DNA-binding domain superfamily/Winged helix DNA-binding domain"/>
    <property type="match status" value="1"/>
</dbReference>
<accession>A0A1I6J928</accession>
<dbReference type="InterPro" id="IPR036390">
    <property type="entry name" value="WH_DNA-bd_sf"/>
</dbReference>
<dbReference type="InterPro" id="IPR029044">
    <property type="entry name" value="Nucleotide-diphossugar_trans"/>
</dbReference>
<protein>
    <submittedName>
        <fullName evidence="3">ModE molybdate transport repressor domain-containing protein</fullName>
    </submittedName>
</protein>
<dbReference type="Proteomes" id="UP000214760">
    <property type="component" value="Unassembled WGS sequence"/>
</dbReference>
<dbReference type="Gene3D" id="3.90.550.10">
    <property type="entry name" value="Spore Coat Polysaccharide Biosynthesis Protein SpsA, Chain A"/>
    <property type="match status" value="1"/>
</dbReference>
<evidence type="ECO:0000256" key="1">
    <source>
        <dbReference type="SAM" id="MobiDB-lite"/>
    </source>
</evidence>
<evidence type="ECO:0000313" key="3">
    <source>
        <dbReference type="EMBL" id="SFR75449.1"/>
    </source>
</evidence>
<gene>
    <name evidence="3" type="ORF">SAMN02910262_01314</name>
</gene>
<feature type="region of interest" description="Disordered" evidence="1">
    <location>
        <begin position="133"/>
        <end position="152"/>
    </location>
</feature>
<dbReference type="SUPFAM" id="SSF53448">
    <property type="entry name" value="Nucleotide-diphospho-sugar transferases"/>
    <property type="match status" value="1"/>
</dbReference>
<sequence>MGGDNGEAERRTEVSALHPKIQVQICEENGEKIFGPGPAELLRRVRDTGSLHAASKSMNMAYSKAMRIMRTAERNLGFSLLSGKAGGKAGGGSVLTKEGAAFLEKYEIWERQVRSCGMQYYRDIFGENAEEYDPAENGFKGTEQKQETSGENGDLSAVSIVVMASGYGRRFGSNKLLADLGGVTMAERTLDAVPVPMRKNTVVVTRYPEIAEMARMRDMRTVMNPFPDQSDTVRLGTKDCMEQSAGKCRGILFLPCDQPYIRPATLERLAMEFLRHPDDLTRLGKDGTVGSPMIFPESTFPALLAVTGDTGGREAARESGLPVHVVEAQFREELNDIDRPEDIDVSNQ</sequence>
<dbReference type="CDD" id="cd04182">
    <property type="entry name" value="GT_2_like_f"/>
    <property type="match status" value="1"/>
</dbReference>
<name>A0A1I6J928_9FIRM</name>
<evidence type="ECO:0000259" key="2">
    <source>
        <dbReference type="Pfam" id="PF12804"/>
    </source>
</evidence>
<reference evidence="3 4" key="1">
    <citation type="submission" date="2016-10" db="EMBL/GenBank/DDBJ databases">
        <authorList>
            <person name="de Groot N.N."/>
        </authorList>
    </citation>
    <scope>NUCLEOTIDE SEQUENCE [LARGE SCALE GENOMIC DNA]</scope>
    <source>
        <strain evidence="3 4">F</strain>
    </source>
</reference>
<feature type="domain" description="MobA-like NTP transferase" evidence="2">
    <location>
        <begin position="161"/>
        <end position="318"/>
    </location>
</feature>
<dbReference type="EMBL" id="FOZC01000006">
    <property type="protein sequence ID" value="SFR75449.1"/>
    <property type="molecule type" value="Genomic_DNA"/>
</dbReference>
<dbReference type="AlphaFoldDB" id="A0A1I6J928"/>
<organism evidence="3 4">
    <name type="scientific">[Clostridium] aminophilum</name>
    <dbReference type="NCBI Taxonomy" id="1526"/>
    <lineage>
        <taxon>Bacteria</taxon>
        <taxon>Bacillati</taxon>
        <taxon>Bacillota</taxon>
        <taxon>Clostridia</taxon>
        <taxon>Lachnospirales</taxon>
        <taxon>Lachnospiraceae</taxon>
    </lineage>
</organism>
<dbReference type="InterPro" id="IPR036388">
    <property type="entry name" value="WH-like_DNA-bd_sf"/>
</dbReference>
<dbReference type="PANTHER" id="PTHR43777:SF1">
    <property type="entry name" value="MOLYBDENUM COFACTOR CYTIDYLYLTRANSFERASE"/>
    <property type="match status" value="1"/>
</dbReference>
<dbReference type="PANTHER" id="PTHR43777">
    <property type="entry name" value="MOLYBDENUM COFACTOR CYTIDYLYLTRANSFERASE"/>
    <property type="match status" value="1"/>
</dbReference>
<proteinExistence type="predicted"/>